<gene>
    <name evidence="12" type="ORF">ACFPIK_12695</name>
</gene>
<evidence type="ECO:0000256" key="10">
    <source>
        <dbReference type="ARBA" id="ARBA00023125"/>
    </source>
</evidence>
<dbReference type="CDD" id="cd07153">
    <property type="entry name" value="Fur_like"/>
    <property type="match status" value="1"/>
</dbReference>
<evidence type="ECO:0000256" key="5">
    <source>
        <dbReference type="ARBA" id="ARBA00022490"/>
    </source>
</evidence>
<dbReference type="InterPro" id="IPR036390">
    <property type="entry name" value="WH_DNA-bd_sf"/>
</dbReference>
<evidence type="ECO:0000256" key="4">
    <source>
        <dbReference type="ARBA" id="ARBA00020910"/>
    </source>
</evidence>
<keyword evidence="11" id="KW-0804">Transcription</keyword>
<evidence type="ECO:0000256" key="11">
    <source>
        <dbReference type="ARBA" id="ARBA00023163"/>
    </source>
</evidence>
<sequence>MSLNTSHFEEVKKIFTAYLETQKLRKTPERYAILEEIYSRTGHFDVEGLYISMKNKNYRVSRATVYNTLDLLVECDLVTKHQFGKNLAQFEKSYGYKQHDHLICVDCNKVLEFCDPRIQNIQNTVGEILNFKVLHHSLILYGHCNNENCQNKKELA</sequence>
<evidence type="ECO:0000313" key="13">
    <source>
        <dbReference type="Proteomes" id="UP001596163"/>
    </source>
</evidence>
<dbReference type="Gene3D" id="3.30.1490.190">
    <property type="match status" value="1"/>
</dbReference>
<comment type="subunit">
    <text evidence="3">Homodimer.</text>
</comment>
<evidence type="ECO:0000256" key="3">
    <source>
        <dbReference type="ARBA" id="ARBA00011738"/>
    </source>
</evidence>
<evidence type="ECO:0000256" key="1">
    <source>
        <dbReference type="ARBA" id="ARBA00004496"/>
    </source>
</evidence>
<dbReference type="RefSeq" id="WP_377915817.1">
    <property type="nucleotide sequence ID" value="NZ_JBHSKS010000009.1"/>
</dbReference>
<dbReference type="SUPFAM" id="SSF46785">
    <property type="entry name" value="Winged helix' DNA-binding domain"/>
    <property type="match status" value="1"/>
</dbReference>
<evidence type="ECO:0000256" key="7">
    <source>
        <dbReference type="ARBA" id="ARBA00022723"/>
    </source>
</evidence>
<keyword evidence="6" id="KW-0678">Repressor</keyword>
<evidence type="ECO:0000313" key="12">
    <source>
        <dbReference type="EMBL" id="MFC5192627.1"/>
    </source>
</evidence>
<keyword evidence="13" id="KW-1185">Reference proteome</keyword>
<keyword evidence="10" id="KW-0238">DNA-binding</keyword>
<evidence type="ECO:0000256" key="9">
    <source>
        <dbReference type="ARBA" id="ARBA00023015"/>
    </source>
</evidence>
<evidence type="ECO:0000256" key="6">
    <source>
        <dbReference type="ARBA" id="ARBA00022491"/>
    </source>
</evidence>
<organism evidence="12 13">
    <name type="scientific">Algoriphagus aquatilis</name>
    <dbReference type="NCBI Taxonomy" id="490186"/>
    <lineage>
        <taxon>Bacteria</taxon>
        <taxon>Pseudomonadati</taxon>
        <taxon>Bacteroidota</taxon>
        <taxon>Cytophagia</taxon>
        <taxon>Cytophagales</taxon>
        <taxon>Cyclobacteriaceae</taxon>
        <taxon>Algoriphagus</taxon>
    </lineage>
</organism>
<dbReference type="InterPro" id="IPR002481">
    <property type="entry name" value="FUR"/>
</dbReference>
<evidence type="ECO:0000256" key="8">
    <source>
        <dbReference type="ARBA" id="ARBA00022833"/>
    </source>
</evidence>
<comment type="caution">
    <text evidence="12">The sequence shown here is derived from an EMBL/GenBank/DDBJ whole genome shotgun (WGS) entry which is preliminary data.</text>
</comment>
<dbReference type="PANTHER" id="PTHR33202:SF2">
    <property type="entry name" value="FERRIC UPTAKE REGULATION PROTEIN"/>
    <property type="match status" value="1"/>
</dbReference>
<proteinExistence type="inferred from homology"/>
<dbReference type="Proteomes" id="UP001596163">
    <property type="component" value="Unassembled WGS sequence"/>
</dbReference>
<name>A0ABW0BXE8_9BACT</name>
<dbReference type="InterPro" id="IPR036388">
    <property type="entry name" value="WH-like_DNA-bd_sf"/>
</dbReference>
<dbReference type="Pfam" id="PF01475">
    <property type="entry name" value="FUR"/>
    <property type="match status" value="1"/>
</dbReference>
<accession>A0ABW0BXE8</accession>
<keyword evidence="9" id="KW-0805">Transcription regulation</keyword>
<dbReference type="EMBL" id="JBHSKS010000009">
    <property type="protein sequence ID" value="MFC5192627.1"/>
    <property type="molecule type" value="Genomic_DNA"/>
</dbReference>
<dbReference type="PANTHER" id="PTHR33202">
    <property type="entry name" value="ZINC UPTAKE REGULATION PROTEIN"/>
    <property type="match status" value="1"/>
</dbReference>
<dbReference type="Gene3D" id="1.10.10.10">
    <property type="entry name" value="Winged helix-like DNA-binding domain superfamily/Winged helix DNA-binding domain"/>
    <property type="match status" value="1"/>
</dbReference>
<keyword evidence="7" id="KW-0479">Metal-binding</keyword>
<keyword evidence="5" id="KW-0963">Cytoplasm</keyword>
<protein>
    <recommendedName>
        <fullName evidence="4">Ferric uptake regulation protein</fullName>
    </recommendedName>
</protein>
<evidence type="ECO:0000256" key="2">
    <source>
        <dbReference type="ARBA" id="ARBA00007957"/>
    </source>
</evidence>
<keyword evidence="8" id="KW-0862">Zinc</keyword>
<reference evidence="13" key="1">
    <citation type="journal article" date="2019" name="Int. J. Syst. Evol. Microbiol.">
        <title>The Global Catalogue of Microorganisms (GCM) 10K type strain sequencing project: providing services to taxonomists for standard genome sequencing and annotation.</title>
        <authorList>
            <consortium name="The Broad Institute Genomics Platform"/>
            <consortium name="The Broad Institute Genome Sequencing Center for Infectious Disease"/>
            <person name="Wu L."/>
            <person name="Ma J."/>
        </authorList>
    </citation>
    <scope>NUCLEOTIDE SEQUENCE [LARGE SCALE GENOMIC DNA]</scope>
    <source>
        <strain evidence="13">CGMCC 1.7030</strain>
    </source>
</reference>
<dbReference type="InterPro" id="IPR043135">
    <property type="entry name" value="Fur_C"/>
</dbReference>
<comment type="similarity">
    <text evidence="2">Belongs to the Fur family.</text>
</comment>
<comment type="subcellular location">
    <subcellularLocation>
        <location evidence="1">Cytoplasm</location>
    </subcellularLocation>
</comment>